<gene>
    <name evidence="2" type="ORF">A2Z86_09465</name>
</gene>
<dbReference type="Pfam" id="PF01909">
    <property type="entry name" value="NTP_transf_2"/>
    <property type="match status" value="1"/>
</dbReference>
<dbReference type="Gene3D" id="3.30.460.10">
    <property type="entry name" value="Beta Polymerase, domain 2"/>
    <property type="match status" value="1"/>
</dbReference>
<dbReference type="InterPro" id="IPR002934">
    <property type="entry name" value="Polymerase_NTP_transf_dom"/>
</dbReference>
<dbReference type="SUPFAM" id="SSF81301">
    <property type="entry name" value="Nucleotidyltransferase"/>
    <property type="match status" value="1"/>
</dbReference>
<dbReference type="PANTHER" id="PTHR37030:SF1">
    <property type="entry name" value="NUCLEOTIDYLTRANSFERASE"/>
    <property type="match status" value="1"/>
</dbReference>
<dbReference type="EMBL" id="MFIV01000027">
    <property type="protein sequence ID" value="OGF99344.1"/>
    <property type="molecule type" value="Genomic_DNA"/>
</dbReference>
<accession>A0A1F5YGR1</accession>
<dbReference type="AlphaFoldDB" id="A0A1F5YGR1"/>
<dbReference type="PANTHER" id="PTHR37030">
    <property type="entry name" value="NUCLEOTIDYLTRANSFERASE"/>
    <property type="match status" value="1"/>
</dbReference>
<name>A0A1F5YGR1_9BACT</name>
<dbReference type="GO" id="GO:0016779">
    <property type="term" value="F:nucleotidyltransferase activity"/>
    <property type="evidence" value="ECO:0007669"/>
    <property type="project" value="InterPro"/>
</dbReference>
<dbReference type="CDD" id="cd05403">
    <property type="entry name" value="NT_KNTase_like"/>
    <property type="match status" value="1"/>
</dbReference>
<feature type="domain" description="Polymerase nucleotidyl transferase" evidence="1">
    <location>
        <begin position="7"/>
        <end position="79"/>
    </location>
</feature>
<dbReference type="InterPro" id="IPR043519">
    <property type="entry name" value="NT_sf"/>
</dbReference>
<proteinExistence type="predicted"/>
<sequence>MDDNLINEIVRRILTVSAPHRVILFGSAAAGTMTGDSDIDLLIVETGPVDQHKESLRLRDSLRGLGYPFDVKVISTEWFEESREVIGGIAYPADKYGKVIYEAA</sequence>
<evidence type="ECO:0000259" key="1">
    <source>
        <dbReference type="Pfam" id="PF01909"/>
    </source>
</evidence>
<comment type="caution">
    <text evidence="2">The sequence shown here is derived from an EMBL/GenBank/DDBJ whole genome shotgun (WGS) entry which is preliminary data.</text>
</comment>
<evidence type="ECO:0000313" key="2">
    <source>
        <dbReference type="EMBL" id="OGF99344.1"/>
    </source>
</evidence>
<organism evidence="2 3">
    <name type="scientific">Candidatus Glassbacteria bacterium GWA2_58_10</name>
    <dbReference type="NCBI Taxonomy" id="1817865"/>
    <lineage>
        <taxon>Bacteria</taxon>
        <taxon>Candidatus Glassiibacteriota</taxon>
    </lineage>
</organism>
<evidence type="ECO:0000313" key="3">
    <source>
        <dbReference type="Proteomes" id="UP000176992"/>
    </source>
</evidence>
<dbReference type="Proteomes" id="UP000176992">
    <property type="component" value="Unassembled WGS sequence"/>
</dbReference>
<reference evidence="2 3" key="1">
    <citation type="journal article" date="2016" name="Nat. Commun.">
        <title>Thousands of microbial genomes shed light on interconnected biogeochemical processes in an aquifer system.</title>
        <authorList>
            <person name="Anantharaman K."/>
            <person name="Brown C.T."/>
            <person name="Hug L.A."/>
            <person name="Sharon I."/>
            <person name="Castelle C.J."/>
            <person name="Probst A.J."/>
            <person name="Thomas B.C."/>
            <person name="Singh A."/>
            <person name="Wilkins M.J."/>
            <person name="Karaoz U."/>
            <person name="Brodie E.L."/>
            <person name="Williams K.H."/>
            <person name="Hubbard S.S."/>
            <person name="Banfield J.F."/>
        </authorList>
    </citation>
    <scope>NUCLEOTIDE SEQUENCE [LARGE SCALE GENOMIC DNA]</scope>
</reference>
<protein>
    <recommendedName>
        <fullName evidence="1">Polymerase nucleotidyl transferase domain-containing protein</fullName>
    </recommendedName>
</protein>